<proteinExistence type="predicted"/>
<dbReference type="Proteomes" id="UP000094974">
    <property type="component" value="Unassembled WGS sequence"/>
</dbReference>
<protein>
    <recommendedName>
        <fullName evidence="1">ORF6C domain-containing protein</fullName>
    </recommendedName>
</protein>
<dbReference type="InterPro" id="IPR018878">
    <property type="entry name" value="ORF6C_dom"/>
</dbReference>
<evidence type="ECO:0000313" key="3">
    <source>
        <dbReference type="Proteomes" id="UP000094974"/>
    </source>
</evidence>
<reference evidence="3" key="1">
    <citation type="submission" date="2016-05" db="EMBL/GenBank/DDBJ databases">
        <title>Whole genome shotgun sequencing of cultured foodborne pathogen.</title>
        <authorList>
            <person name="Zheng J."/>
            <person name="Timme R."/>
            <person name="Allard M."/>
            <person name="Strain E."/>
            <person name="Luo Y."/>
            <person name="Brown E."/>
        </authorList>
    </citation>
    <scope>NUCLEOTIDE SEQUENCE [LARGE SCALE GENOMIC DNA]</scope>
    <source>
        <strain evidence="3">CFSAN034343</strain>
    </source>
</reference>
<dbReference type="RefSeq" id="WP_068938641.1">
    <property type="nucleotide sequence ID" value="NZ_LYND01000066.1"/>
</dbReference>
<feature type="domain" description="ORF6C" evidence="1">
    <location>
        <begin position="125"/>
        <end position="234"/>
    </location>
</feature>
<accession>A0ABX2ZNL2</accession>
<keyword evidence="3" id="KW-1185">Reference proteome</keyword>
<dbReference type="InterPro" id="IPR014054">
    <property type="entry name" value="Phage_regulatory_Rha"/>
</dbReference>
<dbReference type="Pfam" id="PF10552">
    <property type="entry name" value="ORF6C"/>
    <property type="match status" value="1"/>
</dbReference>
<comment type="caution">
    <text evidence="2">The sequence shown here is derived from an EMBL/GenBank/DDBJ whole genome shotgun (WGS) entry which is preliminary data.</text>
</comment>
<organism evidence="2 3">
    <name type="scientific">Paenibacillus polymyxa</name>
    <name type="common">Bacillus polymyxa</name>
    <dbReference type="NCBI Taxonomy" id="1406"/>
    <lineage>
        <taxon>Bacteria</taxon>
        <taxon>Bacillati</taxon>
        <taxon>Bacillota</taxon>
        <taxon>Bacilli</taxon>
        <taxon>Bacillales</taxon>
        <taxon>Paenibacillaceae</taxon>
        <taxon>Paenibacillus</taxon>
    </lineage>
</organism>
<evidence type="ECO:0000313" key="2">
    <source>
        <dbReference type="EMBL" id="ODA10540.1"/>
    </source>
</evidence>
<dbReference type="NCBIfam" id="TIGR02681">
    <property type="entry name" value="phage_pRha"/>
    <property type="match status" value="1"/>
</dbReference>
<dbReference type="Pfam" id="PF09669">
    <property type="entry name" value="Phage_pRha"/>
    <property type="match status" value="1"/>
</dbReference>
<name>A0ABX2ZNL2_PAEPO</name>
<dbReference type="EMBL" id="LYND01000066">
    <property type="protein sequence ID" value="ODA10540.1"/>
    <property type="molecule type" value="Genomic_DNA"/>
</dbReference>
<evidence type="ECO:0000259" key="1">
    <source>
        <dbReference type="Pfam" id="PF10552"/>
    </source>
</evidence>
<sequence length="243" mass="27886">MTQLVFIENGRAVTDSLTVAHEFGKEHKNVLRDIEIQLHKLAEADEQEWGVLNFERTQYKNEQNGQWYPKFDMTEDAFAIVAMSYTTPEAMKMKVKFLTEFKRMKEMLHNPPIPVLDSNTAIAIALRQTADVMDKLPQIESRMDRIENTTTIDYAQQRALKKAGSSRVVGFLGGKKAASYKHSGIRSSAYSALWNDYQEYFGINSYNNTLKKDCERGLKYVASWTPPTNLLLEIEEINGQKLF</sequence>
<gene>
    <name evidence="2" type="ORF">A7312_23600</name>
</gene>